<evidence type="ECO:0000256" key="1">
    <source>
        <dbReference type="SAM" id="MobiDB-lite"/>
    </source>
</evidence>
<feature type="region of interest" description="Disordered" evidence="1">
    <location>
        <begin position="43"/>
        <end position="73"/>
    </location>
</feature>
<dbReference type="STRING" id="5466.A0A4R8QX28"/>
<proteinExistence type="predicted"/>
<dbReference type="EMBL" id="RYZW01000095">
    <property type="protein sequence ID" value="TDZ48461.1"/>
    <property type="molecule type" value="Genomic_DNA"/>
</dbReference>
<evidence type="ECO:0000313" key="3">
    <source>
        <dbReference type="Proteomes" id="UP000295703"/>
    </source>
</evidence>
<comment type="caution">
    <text evidence="2">The sequence shown here is derived from an EMBL/GenBank/DDBJ whole genome shotgun (WGS) entry which is preliminary data.</text>
</comment>
<protein>
    <submittedName>
        <fullName evidence="2">Uncharacterized protein</fullName>
    </submittedName>
</protein>
<organism evidence="2 3">
    <name type="scientific">Colletotrichum trifolii</name>
    <dbReference type="NCBI Taxonomy" id="5466"/>
    <lineage>
        <taxon>Eukaryota</taxon>
        <taxon>Fungi</taxon>
        <taxon>Dikarya</taxon>
        <taxon>Ascomycota</taxon>
        <taxon>Pezizomycotina</taxon>
        <taxon>Sordariomycetes</taxon>
        <taxon>Hypocreomycetidae</taxon>
        <taxon>Glomerellales</taxon>
        <taxon>Glomerellaceae</taxon>
        <taxon>Colletotrichum</taxon>
        <taxon>Colletotrichum orbiculare species complex</taxon>
    </lineage>
</organism>
<name>A0A4R8QX28_COLTR</name>
<dbReference type="Proteomes" id="UP000295703">
    <property type="component" value="Unassembled WGS sequence"/>
</dbReference>
<feature type="compositionally biased region" description="Basic and acidic residues" evidence="1">
    <location>
        <begin position="62"/>
        <end position="73"/>
    </location>
</feature>
<dbReference type="AlphaFoldDB" id="A0A4R8QX28"/>
<sequence>MHWNKDQWVSYDDGAAMQQEMNLASRRCLVGVIKWSVEQDNTEPSMGDMLGIGDANGIPDSLKQDSKEKAAVM</sequence>
<accession>A0A4R8QX28</accession>
<keyword evidence="3" id="KW-1185">Reference proteome</keyword>
<gene>
    <name evidence="2" type="ORF">CTRI78_v008156</name>
</gene>
<evidence type="ECO:0000313" key="2">
    <source>
        <dbReference type="EMBL" id="TDZ48461.1"/>
    </source>
</evidence>
<reference evidence="2 3" key="1">
    <citation type="submission" date="2018-12" db="EMBL/GenBank/DDBJ databases">
        <title>Genome sequence and assembly of Colletotrichum trifolii.</title>
        <authorList>
            <person name="Gan P."/>
            <person name="Shirasu K."/>
        </authorList>
    </citation>
    <scope>NUCLEOTIDE SEQUENCE [LARGE SCALE GENOMIC DNA]</scope>
    <source>
        <strain evidence="2 3">543-2</strain>
    </source>
</reference>
<dbReference type="Gene3D" id="3.20.20.80">
    <property type="entry name" value="Glycosidases"/>
    <property type="match status" value="1"/>
</dbReference>